<evidence type="ECO:0000313" key="1">
    <source>
        <dbReference type="EMBL" id="CAA9476561.1"/>
    </source>
</evidence>
<accession>A0A6J4RLK4</accession>
<reference evidence="1" key="1">
    <citation type="submission" date="2020-02" db="EMBL/GenBank/DDBJ databases">
        <authorList>
            <person name="Meier V. D."/>
        </authorList>
    </citation>
    <scope>NUCLEOTIDE SEQUENCE</scope>
    <source>
        <strain evidence="1">AVDCRST_MAG13</strain>
    </source>
</reference>
<dbReference type="AlphaFoldDB" id="A0A6J4RLK4"/>
<gene>
    <name evidence="1" type="ORF">AVDCRST_MAG13-867</name>
</gene>
<organism evidence="1">
    <name type="scientific">uncultured Solirubrobacteraceae bacterium</name>
    <dbReference type="NCBI Taxonomy" id="1162706"/>
    <lineage>
        <taxon>Bacteria</taxon>
        <taxon>Bacillati</taxon>
        <taxon>Actinomycetota</taxon>
        <taxon>Thermoleophilia</taxon>
        <taxon>Solirubrobacterales</taxon>
        <taxon>Solirubrobacteraceae</taxon>
        <taxon>environmental samples</taxon>
    </lineage>
</organism>
<dbReference type="EMBL" id="CADCVO010000131">
    <property type="protein sequence ID" value="CAA9476561.1"/>
    <property type="molecule type" value="Genomic_DNA"/>
</dbReference>
<feature type="non-terminal residue" evidence="1">
    <location>
        <position position="1"/>
    </location>
</feature>
<name>A0A6J4RLK4_9ACTN</name>
<proteinExistence type="predicted"/>
<sequence>AGLLRAAAAAPPAARAALEEPRRLHAEWIARTFAPALSPLLPAVHRRRLAQLVAVSSPGAYRVLREDQRLGPAAARATLAELLGLLAP</sequence>
<protein>
    <submittedName>
        <fullName evidence="1">Uncharacterized protein</fullName>
    </submittedName>
</protein>